<dbReference type="EC" id="2.1.1.-" evidence="3"/>
<dbReference type="InterPro" id="IPR004398">
    <property type="entry name" value="RNA_MeTrfase_RsmD"/>
</dbReference>
<dbReference type="PANTHER" id="PTHR43542:SF1">
    <property type="entry name" value="METHYLTRANSFERASE"/>
    <property type="match status" value="1"/>
</dbReference>
<evidence type="ECO:0000256" key="1">
    <source>
        <dbReference type="ARBA" id="ARBA00022603"/>
    </source>
</evidence>
<evidence type="ECO:0000256" key="2">
    <source>
        <dbReference type="ARBA" id="ARBA00022679"/>
    </source>
</evidence>
<keyword evidence="2 3" id="KW-0808">Transferase</keyword>
<dbReference type="GO" id="GO:0008168">
    <property type="term" value="F:methyltransferase activity"/>
    <property type="evidence" value="ECO:0007669"/>
    <property type="project" value="UniProtKB-KW"/>
</dbReference>
<comment type="caution">
    <text evidence="3">The sequence shown here is derived from an EMBL/GenBank/DDBJ whole genome shotgun (WGS) entry which is preliminary data.</text>
</comment>
<proteinExistence type="predicted"/>
<dbReference type="InterPro" id="IPR002052">
    <property type="entry name" value="DNA_methylase_N6_adenine_CS"/>
</dbReference>
<protein>
    <submittedName>
        <fullName evidence="3">RNA methyltransferase, RsmD family</fullName>
        <ecNumber evidence="3">2.1.1.-</ecNumber>
    </submittedName>
</protein>
<keyword evidence="4" id="KW-1185">Reference proteome</keyword>
<dbReference type="InterPro" id="IPR029063">
    <property type="entry name" value="SAM-dependent_MTases_sf"/>
</dbReference>
<dbReference type="CDD" id="cd02440">
    <property type="entry name" value="AdoMet_MTases"/>
    <property type="match status" value="1"/>
</dbReference>
<accession>A0ABN0B1N6</accession>
<dbReference type="Gene3D" id="3.40.50.150">
    <property type="entry name" value="Vaccinia Virus protein VP39"/>
    <property type="match status" value="1"/>
</dbReference>
<dbReference type="Proteomes" id="UP000004431">
    <property type="component" value="Unassembled WGS sequence"/>
</dbReference>
<dbReference type="PIRSF" id="PIRSF004553">
    <property type="entry name" value="CHP00095"/>
    <property type="match status" value="1"/>
</dbReference>
<evidence type="ECO:0000313" key="3">
    <source>
        <dbReference type="EMBL" id="EFL44687.1"/>
    </source>
</evidence>
<sequence>MRILAGKWKAKELTTHEGRGTTRPTTSRIRESMMSMCAHQCNLSFSACAVLDAFAGSGALGFELLSRGAAHLTAVEKNRTSFACLLANARNLHATSQEAQLICGDIFAPALYTRFAQPANLIVLDPPYAMSAAEISKLLAQFAECGVCAPSALIMYEHSRNEPLACADNAPYSLELLSEKSHGQTYMSLYRYTSHAQQ</sequence>
<organism evidence="3 4">
    <name type="scientific">Fannyhessea vaginae PB189-T1-4</name>
    <dbReference type="NCBI Taxonomy" id="866774"/>
    <lineage>
        <taxon>Bacteria</taxon>
        <taxon>Bacillati</taxon>
        <taxon>Actinomycetota</taxon>
        <taxon>Coriobacteriia</taxon>
        <taxon>Coriobacteriales</taxon>
        <taxon>Atopobiaceae</taxon>
        <taxon>Fannyhessea</taxon>
    </lineage>
</organism>
<dbReference type="GO" id="GO:0032259">
    <property type="term" value="P:methylation"/>
    <property type="evidence" value="ECO:0007669"/>
    <property type="project" value="UniProtKB-KW"/>
</dbReference>
<gene>
    <name evidence="3" type="ORF">HMPREF9248_0121</name>
</gene>
<keyword evidence="1 3" id="KW-0489">Methyltransferase</keyword>
<dbReference type="EMBL" id="AEDQ01000004">
    <property type="protein sequence ID" value="EFL44687.1"/>
    <property type="molecule type" value="Genomic_DNA"/>
</dbReference>
<name>A0ABN0B1N6_9ACTN</name>
<dbReference type="SUPFAM" id="SSF53335">
    <property type="entry name" value="S-adenosyl-L-methionine-dependent methyltransferases"/>
    <property type="match status" value="1"/>
</dbReference>
<dbReference type="Pfam" id="PF03602">
    <property type="entry name" value="Cons_hypoth95"/>
    <property type="match status" value="1"/>
</dbReference>
<dbReference type="PANTHER" id="PTHR43542">
    <property type="entry name" value="METHYLTRANSFERASE"/>
    <property type="match status" value="1"/>
</dbReference>
<dbReference type="PROSITE" id="PS00092">
    <property type="entry name" value="N6_MTASE"/>
    <property type="match status" value="1"/>
</dbReference>
<reference evidence="3 4" key="1">
    <citation type="submission" date="2010-08" db="EMBL/GenBank/DDBJ databases">
        <authorList>
            <person name="Durkin A.S."/>
            <person name="Madupu R."/>
            <person name="Torralba M."/>
            <person name="Gillis M."/>
            <person name="Methe B."/>
            <person name="Sutton G."/>
            <person name="Nelson K.E."/>
        </authorList>
    </citation>
    <scope>NUCLEOTIDE SEQUENCE [LARGE SCALE GENOMIC DNA]</scope>
    <source>
        <strain evidence="3 4">PB189-T1-4</strain>
    </source>
</reference>
<evidence type="ECO:0000313" key="4">
    <source>
        <dbReference type="Proteomes" id="UP000004431"/>
    </source>
</evidence>
<dbReference type="RefSeq" id="WP_006303559.1">
    <property type="nucleotide sequence ID" value="NZ_AEDQ01000004.1"/>
</dbReference>